<dbReference type="EMBL" id="LT598487">
    <property type="protein sequence ID" value="SCV99562.1"/>
    <property type="molecule type" value="Genomic_DNA"/>
</dbReference>
<evidence type="ECO:0000313" key="9">
    <source>
        <dbReference type="EMBL" id="SCV99562.1"/>
    </source>
</evidence>
<dbReference type="GO" id="GO:0005732">
    <property type="term" value="C:sno(s)RNA-containing ribonucleoprotein complex"/>
    <property type="evidence" value="ECO:0007669"/>
    <property type="project" value="UniProtKB-UniRule"/>
</dbReference>
<keyword evidence="4 7" id="KW-0539">Nucleus</keyword>
<evidence type="ECO:0000256" key="8">
    <source>
        <dbReference type="SAM" id="MobiDB-lite"/>
    </source>
</evidence>
<name>A0A1G4M6V8_LACFM</name>
<dbReference type="GO" id="GO:0032040">
    <property type="term" value="C:small-subunit processome"/>
    <property type="evidence" value="ECO:0007669"/>
    <property type="project" value="TreeGrafter"/>
</dbReference>
<comment type="similarity">
    <text evidence="6 7">Belongs to the MPP10 family.</text>
</comment>
<evidence type="ECO:0000256" key="2">
    <source>
        <dbReference type="ARBA" id="ARBA00022517"/>
    </source>
</evidence>
<organism evidence="9 10">
    <name type="scientific">Lachancea fermentati</name>
    <name type="common">Zygosaccharomyces fermentati</name>
    <dbReference type="NCBI Taxonomy" id="4955"/>
    <lineage>
        <taxon>Eukaryota</taxon>
        <taxon>Fungi</taxon>
        <taxon>Dikarya</taxon>
        <taxon>Ascomycota</taxon>
        <taxon>Saccharomycotina</taxon>
        <taxon>Saccharomycetes</taxon>
        <taxon>Saccharomycetales</taxon>
        <taxon>Saccharomycetaceae</taxon>
        <taxon>Lachancea</taxon>
    </lineage>
</organism>
<evidence type="ECO:0000256" key="6">
    <source>
        <dbReference type="ARBA" id="ARBA00029455"/>
    </source>
</evidence>
<accession>A0A1G4M6V8</accession>
<dbReference type="OMA" id="HFAEDFG"/>
<dbReference type="Pfam" id="PF04006">
    <property type="entry name" value="Mpp10"/>
    <property type="match status" value="1"/>
</dbReference>
<feature type="region of interest" description="Disordered" evidence="8">
    <location>
        <begin position="95"/>
        <end position="180"/>
    </location>
</feature>
<dbReference type="Proteomes" id="UP000190831">
    <property type="component" value="Chromosome A"/>
</dbReference>
<comment type="function">
    <text evidence="7">Involved in nucleolar processing of pre-18S ribosomal RNA.</text>
</comment>
<evidence type="ECO:0000256" key="3">
    <source>
        <dbReference type="ARBA" id="ARBA00022552"/>
    </source>
</evidence>
<dbReference type="GO" id="GO:0034457">
    <property type="term" value="C:Mpp10 complex"/>
    <property type="evidence" value="ECO:0007669"/>
    <property type="project" value="UniProtKB-UniRule"/>
</dbReference>
<dbReference type="OrthoDB" id="445326at2759"/>
<keyword evidence="2 7" id="KW-0690">Ribosome biogenesis</keyword>
<dbReference type="PANTHER" id="PTHR17039">
    <property type="entry name" value="U3 SMALL NUCLEOLAR RIBONUCLEOPROTEIN PROTEIN MPP10"/>
    <property type="match status" value="1"/>
</dbReference>
<dbReference type="PIRSF" id="PIRSF017300">
    <property type="entry name" value="snoRNP_Mpp10"/>
    <property type="match status" value="1"/>
</dbReference>
<evidence type="ECO:0000256" key="5">
    <source>
        <dbReference type="ARBA" id="ARBA00023274"/>
    </source>
</evidence>
<feature type="region of interest" description="Disordered" evidence="8">
    <location>
        <begin position="532"/>
        <end position="553"/>
    </location>
</feature>
<reference evidence="9 10" key="1">
    <citation type="submission" date="2016-03" db="EMBL/GenBank/DDBJ databases">
        <authorList>
            <person name="Devillers H."/>
        </authorList>
    </citation>
    <scope>NUCLEOTIDE SEQUENCE [LARGE SCALE GENOMIC DNA]</scope>
    <source>
        <strain evidence="9">CBS 6772</strain>
    </source>
</reference>
<feature type="compositionally biased region" description="Acidic residues" evidence="8">
    <location>
        <begin position="138"/>
        <end position="156"/>
    </location>
</feature>
<evidence type="ECO:0000256" key="1">
    <source>
        <dbReference type="ARBA" id="ARBA00004604"/>
    </source>
</evidence>
<proteinExistence type="inferred from homology"/>
<dbReference type="PANTHER" id="PTHR17039:SF0">
    <property type="entry name" value="U3 SMALL NUCLEOLAR RIBONUCLEOPROTEIN PROTEIN MPP10"/>
    <property type="match status" value="1"/>
</dbReference>
<dbReference type="InterPro" id="IPR012173">
    <property type="entry name" value="Mpp10"/>
</dbReference>
<dbReference type="GO" id="GO:0006364">
    <property type="term" value="P:rRNA processing"/>
    <property type="evidence" value="ECO:0007669"/>
    <property type="project" value="UniProtKB-KW"/>
</dbReference>
<sequence>MADFVEILHKDPLEIISKKHATSQDALKLVKSYIDCLIISKETGSKANTILDEIVIEGLDANQVWGQARMVLEKSETEILESIANLKSEVAHFSVNGSGHTSDEDSHASVSSENDSDFSEPEQEESDNSDSETNLLQEDLEPENVSEQNVEAENEVNEEKLDTDSPSTGTANVPEVPEDKFGLNDRFFNLEKFNEQTLMQENANDVDDNDSEEIDYFADIPSDEDEDALYYEDFFDPPSIDGNEKISTQAIEQSERNTHNFDDEGIFDEAMTSAKLDLFADAASESDGENENNDVTEKLSSFQLQQAEIQRQIVELEKEAVAEKKWALKGEVKARDRPDDALLTENLEFERTSKPVPVITAEVTETLEEMIRKRIKELNFDDLPKRMLSNKLSTPKPRLEISDVKSSKSLTELYENDYNGTSDETAASEELKRAHEEISSLYGNLVYKLDALSSAHFIPKPSEKSLDIKVQGATINMEDAQPLNMSNASTLAPQEVYTVGKSKSSNEIALKSGMVLAKDELTRDNKKRLRRAMKRKKAKENENKAQFKKSRKNDVIETLSNAKNVTLIDKKGEKRDVKGNIRRNQVTNSTGLKL</sequence>
<feature type="compositionally biased region" description="Acidic residues" evidence="8">
    <location>
        <begin position="114"/>
        <end position="130"/>
    </location>
</feature>
<dbReference type="STRING" id="4955.A0A1G4M6V8"/>
<comment type="subcellular location">
    <subcellularLocation>
        <location evidence="1 7">Nucleus</location>
        <location evidence="1 7">Nucleolus</location>
    </subcellularLocation>
</comment>
<dbReference type="AlphaFoldDB" id="A0A1G4M6V8"/>
<evidence type="ECO:0000256" key="7">
    <source>
        <dbReference type="PIRNR" id="PIRNR017300"/>
    </source>
</evidence>
<keyword evidence="10" id="KW-1185">Reference proteome</keyword>
<evidence type="ECO:0000313" key="10">
    <source>
        <dbReference type="Proteomes" id="UP000190831"/>
    </source>
</evidence>
<gene>
    <name evidence="9" type="ORF">LAFE_0A05908G</name>
</gene>
<keyword evidence="3 7" id="KW-0698">rRNA processing</keyword>
<evidence type="ECO:0000256" key="4">
    <source>
        <dbReference type="ARBA" id="ARBA00023242"/>
    </source>
</evidence>
<protein>
    <recommendedName>
        <fullName evidence="7">U3 small nucleolar ribonucleoprotein protein MPP10</fullName>
    </recommendedName>
</protein>
<keyword evidence="5 7" id="KW-0687">Ribonucleoprotein</keyword>